<dbReference type="PANTHER" id="PTHR39643">
    <property type="entry name" value="CCA-ADDING ENZYME"/>
    <property type="match status" value="1"/>
</dbReference>
<evidence type="ECO:0000256" key="8">
    <source>
        <dbReference type="ARBA" id="ARBA00022842"/>
    </source>
</evidence>
<comment type="function">
    <text evidence="10">Catalyzes the addition and repair of the essential 3'-terminal CCA sequence in tRNAs without using a nucleic acid template. Adds these three nucleotides in the order of C, C, and A to the tRNA nucleotide-73, using CTP and ATP as substrates and producing inorganic pyrophosphate. tRNA 3'-terminal CCA addition is required both for tRNA processing and repair. Also involved in tRNA surveillance by mediating tandem CCA addition to generate a CCACCA at the 3' terminus of unstable tRNAs. While stable tRNAs receive only 3'-terminal CCA, unstable tRNAs are marked with CCACCA and rapidly degraded.</text>
</comment>
<dbReference type="GO" id="GO:0000049">
    <property type="term" value="F:tRNA binding"/>
    <property type="evidence" value="ECO:0007669"/>
    <property type="project" value="UniProtKB-UniRule"/>
</dbReference>
<accession>A0A2U9IV02</accession>
<dbReference type="GO" id="GO:0042245">
    <property type="term" value="P:RNA repair"/>
    <property type="evidence" value="ECO:0007669"/>
    <property type="project" value="UniProtKB-KW"/>
</dbReference>
<dbReference type="NCBIfam" id="TIGR03671">
    <property type="entry name" value="cca_archaeal"/>
    <property type="match status" value="1"/>
</dbReference>
<feature type="binding site" evidence="10">
    <location>
        <position position="153"/>
    </location>
    <ligand>
        <name>CTP</name>
        <dbReference type="ChEBI" id="CHEBI:37563"/>
    </ligand>
</feature>
<feature type="binding site" evidence="10">
    <location>
        <position position="162"/>
    </location>
    <ligand>
        <name>ATP</name>
        <dbReference type="ChEBI" id="CHEBI:30616"/>
    </ligand>
</feature>
<dbReference type="EC" id="2.7.7.72" evidence="10"/>
<feature type="domain" description="CCA-adding enzyme C-terminal" evidence="13">
    <location>
        <begin position="277"/>
        <end position="384"/>
    </location>
</feature>
<evidence type="ECO:0000256" key="2">
    <source>
        <dbReference type="ARBA" id="ARBA00022694"/>
    </source>
</evidence>
<proteinExistence type="inferred from homology"/>
<dbReference type="Pfam" id="PF09249">
    <property type="entry name" value="tRNA_NucTransf2"/>
    <property type="match status" value="1"/>
</dbReference>
<dbReference type="InterPro" id="IPR048833">
    <property type="entry name" value="CAA_C"/>
</dbReference>
<comment type="cofactor">
    <cofactor evidence="10">
        <name>Mg(2+)</name>
        <dbReference type="ChEBI" id="CHEBI:18420"/>
    </cofactor>
</comment>
<feature type="binding site" evidence="10">
    <location>
        <position position="59"/>
    </location>
    <ligand>
        <name>Mg(2+)</name>
        <dbReference type="ChEBI" id="CHEBI:18420"/>
    </ligand>
</feature>
<keyword evidence="9 10" id="KW-0694">RNA-binding</keyword>
<dbReference type="Gene3D" id="3.30.70.590">
    <property type="entry name" value="Poly(A) polymerase predicted RNA binding domain"/>
    <property type="match status" value="1"/>
</dbReference>
<dbReference type="STRING" id="1293036.GCA_001315825_00691"/>
<dbReference type="GeneID" id="36835621"/>
<dbReference type="InterPro" id="IPR011068">
    <property type="entry name" value="NuclTrfase_I-like_C"/>
</dbReference>
<dbReference type="Pfam" id="PF01909">
    <property type="entry name" value="NTP_transf_2"/>
    <property type="match status" value="1"/>
</dbReference>
<dbReference type="GO" id="GO:0160016">
    <property type="term" value="F:CCACCA tRNA nucleotidyltransferase activity"/>
    <property type="evidence" value="ECO:0007669"/>
    <property type="project" value="RHEA"/>
</dbReference>
<dbReference type="Gene3D" id="3.30.460.10">
    <property type="entry name" value="Beta Polymerase, domain 2"/>
    <property type="match status" value="1"/>
</dbReference>
<keyword evidence="6 10" id="KW-0692">RNA repair</keyword>
<dbReference type="GO" id="GO:0001680">
    <property type="term" value="P:tRNA 3'-terminal CCA addition"/>
    <property type="evidence" value="ECO:0007669"/>
    <property type="project" value="UniProtKB-UniRule"/>
</dbReference>
<protein>
    <recommendedName>
        <fullName evidence="10">CCA-adding enzyme</fullName>
        <ecNumber evidence="10">2.7.7.72</ecNumber>
    </recommendedName>
    <alternativeName>
        <fullName evidence="10">CCA tRNA nucleotidyltransferase</fullName>
    </alternativeName>
    <alternativeName>
        <fullName evidence="10">tRNA CCA-pyrophosphorylase</fullName>
    </alternativeName>
    <alternativeName>
        <fullName evidence="10">tRNA adenylyl-/cytidylyl- transferase</fullName>
    </alternativeName>
    <alternativeName>
        <fullName evidence="10">tRNA nucleotidyltransferase</fullName>
    </alternativeName>
    <alternativeName>
        <fullName evidence="10">tRNA-NT</fullName>
    </alternativeName>
</protein>
<evidence type="ECO:0000259" key="11">
    <source>
        <dbReference type="Pfam" id="PF01909"/>
    </source>
</evidence>
<dbReference type="KEGG" id="mhk:DFR87_09725"/>
<evidence type="ECO:0000313" key="14">
    <source>
        <dbReference type="EMBL" id="AWR99920.1"/>
    </source>
</evidence>
<feature type="binding site" evidence="10">
    <location>
        <position position="48"/>
    </location>
    <ligand>
        <name>ATP</name>
        <dbReference type="ChEBI" id="CHEBI:30616"/>
    </ligand>
</feature>
<feature type="binding site" evidence="10">
    <location>
        <position position="133"/>
    </location>
    <ligand>
        <name>CTP</name>
        <dbReference type="ChEBI" id="CHEBI:37563"/>
    </ligand>
</feature>
<dbReference type="SUPFAM" id="SSF81301">
    <property type="entry name" value="Nucleotidyltransferase"/>
    <property type="match status" value="1"/>
</dbReference>
<keyword evidence="15" id="KW-1185">Reference proteome</keyword>
<evidence type="ECO:0000256" key="4">
    <source>
        <dbReference type="ARBA" id="ARBA00022723"/>
    </source>
</evidence>
<dbReference type="InterPro" id="IPR043519">
    <property type="entry name" value="NT_sf"/>
</dbReference>
<keyword evidence="8 10" id="KW-0460">Magnesium</keyword>
<dbReference type="CDD" id="cd05400">
    <property type="entry name" value="NT_2-5OAS_ClassI-CCAase"/>
    <property type="match status" value="1"/>
</dbReference>
<feature type="domain" description="tRNA nucleotidyltransferase substrate binding" evidence="12">
    <location>
        <begin position="147"/>
        <end position="256"/>
    </location>
</feature>
<dbReference type="GO" id="GO:0004810">
    <property type="term" value="F:CCA tRNA nucleotidyltransferase activity"/>
    <property type="evidence" value="ECO:0007669"/>
    <property type="project" value="UniProtKB-UniRule"/>
</dbReference>
<dbReference type="EMBL" id="CP029287">
    <property type="protein sequence ID" value="AWR99920.1"/>
    <property type="molecule type" value="Genomic_DNA"/>
</dbReference>
<dbReference type="HAMAP" id="MF_01264">
    <property type="entry name" value="CCA_arch"/>
    <property type="match status" value="1"/>
</dbReference>
<dbReference type="Gene3D" id="1.10.1410.30">
    <property type="entry name" value="CCA tRNA nucleotidyltransferase, domain 2"/>
    <property type="match status" value="1"/>
</dbReference>
<comment type="subunit">
    <text evidence="10">Homodimer.</text>
</comment>
<feature type="binding site" evidence="10">
    <location>
        <position position="45"/>
    </location>
    <ligand>
        <name>ATP</name>
        <dbReference type="ChEBI" id="CHEBI:30616"/>
    </ligand>
</feature>
<dbReference type="SUPFAM" id="SSF55003">
    <property type="entry name" value="PAP/Archaeal CCA-adding enzyme, C-terminal domain"/>
    <property type="match status" value="1"/>
</dbReference>
<dbReference type="Pfam" id="PF21133">
    <property type="entry name" value="CAA_C"/>
    <property type="match status" value="1"/>
</dbReference>
<evidence type="ECO:0000256" key="9">
    <source>
        <dbReference type="ARBA" id="ARBA00022884"/>
    </source>
</evidence>
<organism evidence="14 15">
    <name type="scientific">Metallosphaera hakonensis JCM 8857 = DSM 7519</name>
    <dbReference type="NCBI Taxonomy" id="1293036"/>
    <lineage>
        <taxon>Archaea</taxon>
        <taxon>Thermoproteota</taxon>
        <taxon>Thermoprotei</taxon>
        <taxon>Sulfolobales</taxon>
        <taxon>Sulfolobaceae</taxon>
        <taxon>Metallosphaera</taxon>
    </lineage>
</organism>
<comment type="catalytic activity">
    <reaction evidence="10">
        <text>a tRNA with a 3' CCA end + 2 CTP + ATP = a tRNA with a 3' CCACCA end + 3 diphosphate</text>
        <dbReference type="Rhea" id="RHEA:76235"/>
        <dbReference type="Rhea" id="RHEA-COMP:10468"/>
        <dbReference type="Rhea" id="RHEA-COMP:18655"/>
        <dbReference type="ChEBI" id="CHEBI:30616"/>
        <dbReference type="ChEBI" id="CHEBI:33019"/>
        <dbReference type="ChEBI" id="CHEBI:37563"/>
        <dbReference type="ChEBI" id="CHEBI:83071"/>
        <dbReference type="ChEBI" id="CHEBI:195187"/>
    </reaction>
</comment>
<dbReference type="OrthoDB" id="7378at2157"/>
<keyword evidence="3 10" id="KW-0548">Nucleotidyltransferase</keyword>
<comment type="catalytic activity">
    <reaction evidence="10">
        <text>a tRNA precursor + 2 CTP + ATP = a tRNA with a 3' CCA end + 3 diphosphate</text>
        <dbReference type="Rhea" id="RHEA:14433"/>
        <dbReference type="Rhea" id="RHEA-COMP:10465"/>
        <dbReference type="Rhea" id="RHEA-COMP:10468"/>
        <dbReference type="ChEBI" id="CHEBI:30616"/>
        <dbReference type="ChEBI" id="CHEBI:33019"/>
        <dbReference type="ChEBI" id="CHEBI:37563"/>
        <dbReference type="ChEBI" id="CHEBI:74896"/>
        <dbReference type="ChEBI" id="CHEBI:83071"/>
        <dbReference type="EC" id="2.7.7.72"/>
    </reaction>
</comment>
<feature type="binding site" evidence="10">
    <location>
        <position position="153"/>
    </location>
    <ligand>
        <name>ATP</name>
        <dbReference type="ChEBI" id="CHEBI:30616"/>
    </ligand>
</feature>
<keyword evidence="2 10" id="KW-0819">tRNA processing</keyword>
<comment type="miscellaneous">
    <text evidence="10">A single active site specifically recognizes both ATP and CTP and is responsible for their addition.</text>
</comment>
<dbReference type="Proteomes" id="UP000247586">
    <property type="component" value="Chromosome"/>
</dbReference>
<feature type="binding site" evidence="10">
    <location>
        <position position="162"/>
    </location>
    <ligand>
        <name>CTP</name>
        <dbReference type="ChEBI" id="CHEBI:37563"/>
    </ligand>
</feature>
<dbReference type="RefSeq" id="WP_054836263.1">
    <property type="nucleotide sequence ID" value="NZ_BBBA01000002.1"/>
</dbReference>
<dbReference type="InterPro" id="IPR008229">
    <property type="entry name" value="CCA-adding_arc"/>
</dbReference>
<evidence type="ECO:0000256" key="3">
    <source>
        <dbReference type="ARBA" id="ARBA00022695"/>
    </source>
</evidence>
<dbReference type="SUPFAM" id="SSF81631">
    <property type="entry name" value="PAP/OAS1 substrate-binding domain"/>
    <property type="match status" value="1"/>
</dbReference>
<evidence type="ECO:0000256" key="10">
    <source>
        <dbReference type="HAMAP-Rule" id="MF_01264"/>
    </source>
</evidence>
<evidence type="ECO:0000313" key="15">
    <source>
        <dbReference type="Proteomes" id="UP000247586"/>
    </source>
</evidence>
<feature type="binding site" evidence="10">
    <location>
        <position position="133"/>
    </location>
    <ligand>
        <name>ATP</name>
        <dbReference type="ChEBI" id="CHEBI:30616"/>
    </ligand>
</feature>
<feature type="domain" description="Polymerase nucleotidyl transferase" evidence="11">
    <location>
        <begin position="28"/>
        <end position="133"/>
    </location>
</feature>
<feature type="binding site" evidence="10">
    <location>
        <position position="57"/>
    </location>
    <ligand>
        <name>Mg(2+)</name>
        <dbReference type="ChEBI" id="CHEBI:18420"/>
    </ligand>
</feature>
<reference evidence="14 15" key="1">
    <citation type="submission" date="2018-05" db="EMBL/GenBank/DDBJ databases">
        <title>Complete Genome Sequences of Extremely Thermoacidophilic, Metal-Mobilizing Type-Strain Members of the Archaeal Family Sulfolobaceae: Acidianus brierleyi DSM-1651T, Acidianus sulfidivorans DSM-18786T, Metallosphaera hakonensis DSM-7519T, and Metallosphaera prunae DSM-10039T.</title>
        <authorList>
            <person name="Counts J.A."/>
            <person name="Kelly R.M."/>
        </authorList>
    </citation>
    <scope>NUCLEOTIDE SEQUENCE [LARGE SCALE GENOMIC DNA]</scope>
    <source>
        <strain evidence="14 15">HO1-1</strain>
    </source>
</reference>
<evidence type="ECO:0000256" key="5">
    <source>
        <dbReference type="ARBA" id="ARBA00022741"/>
    </source>
</evidence>
<evidence type="ECO:0000259" key="12">
    <source>
        <dbReference type="Pfam" id="PF09249"/>
    </source>
</evidence>
<feature type="binding site" evidence="10">
    <location>
        <position position="45"/>
    </location>
    <ligand>
        <name>CTP</name>
        <dbReference type="ChEBI" id="CHEBI:37563"/>
    </ligand>
</feature>
<keyword evidence="7 10" id="KW-0067">ATP-binding</keyword>
<reference evidence="15" key="2">
    <citation type="submission" date="2020-03" db="EMBL/GenBank/DDBJ databases">
        <title>Complete Genome Sequences of Extremely Thermoacidophilic, Metal-Mobilizing Type-Strain Members of the Archaeal Family Sulfolobaceae: Acidianus brierleyi DSM-1651T, Acidianus sulfidivorans DSM-18786T, Metallosphaera hakonensis DSM-7519T, and Metallosphaera prunae DSM-10039T.</title>
        <authorList>
            <person name="Counts J.A."/>
            <person name="Kelly R.M."/>
        </authorList>
    </citation>
    <scope>NUCLEOTIDE SEQUENCE [LARGE SCALE GENOMIC DNA]</scope>
    <source>
        <strain evidence="15">HO1-1</strain>
    </source>
</reference>
<dbReference type="InterPro" id="IPR006116">
    <property type="entry name" value="NT_2-5OAS_ClassI-CCAase"/>
</dbReference>
<evidence type="ECO:0000259" key="13">
    <source>
        <dbReference type="Pfam" id="PF21133"/>
    </source>
</evidence>
<comment type="similarity">
    <text evidence="10">Belongs to the tRNA nucleotidyltransferase/poly(A) polymerase family. Archaeal CCA-adding enzyme subfamily.</text>
</comment>
<feature type="binding site" evidence="10">
    <location>
        <position position="110"/>
    </location>
    <ligand>
        <name>Mg(2+)</name>
        <dbReference type="ChEBI" id="CHEBI:18420"/>
    </ligand>
</feature>
<dbReference type="InterPro" id="IPR015329">
    <property type="entry name" value="tRNA_NucTransf2"/>
</dbReference>
<keyword evidence="1 10" id="KW-0808">Transferase</keyword>
<dbReference type="InterPro" id="IPR042090">
    <property type="entry name" value="CCA_tRNA_nucleotrans_2"/>
</dbReference>
<evidence type="ECO:0000256" key="7">
    <source>
        <dbReference type="ARBA" id="ARBA00022840"/>
    </source>
</evidence>
<reference evidence="15" key="3">
    <citation type="submission" date="2020-03" db="EMBL/GenBank/DDBJ databases">
        <title>Sequencing and Assembly of Multiple Reported Metal-Biooxidizing Members of the Extremely Thermoacidophilic Archaeal Family Sulfolobaceae.</title>
        <authorList>
            <person name="Counts J.A."/>
            <person name="Kelly R.M."/>
        </authorList>
    </citation>
    <scope>NUCLEOTIDE SEQUENCE [LARGE SCALE GENOMIC DNA]</scope>
    <source>
        <strain evidence="15">HO1-1</strain>
    </source>
</reference>
<dbReference type="AlphaFoldDB" id="A0A2U9IV02"/>
<dbReference type="GO" id="GO:0005524">
    <property type="term" value="F:ATP binding"/>
    <property type="evidence" value="ECO:0007669"/>
    <property type="project" value="UniProtKB-UniRule"/>
</dbReference>
<feature type="binding site" evidence="10">
    <location>
        <position position="48"/>
    </location>
    <ligand>
        <name>CTP</name>
        <dbReference type="ChEBI" id="CHEBI:37563"/>
    </ligand>
</feature>
<dbReference type="InterPro" id="IPR002934">
    <property type="entry name" value="Polymerase_NTP_transf_dom"/>
</dbReference>
<sequence length="415" mass="47191">MEVQKVLEEVLRRVKPSDGERERIRVAVNEVTSRLKGLEAEIHGSFAKDTWLSGDTDVDLFVFFPKALGKEYLSKEGLREILGRLEGMETRLAYAEHPYVIVRVDGIEIDVVPALRVESGDQAITAVDRTPFHTEYVREKLSDEGRDQVRLLKRFLKGIGVYGAEIKVLGFSGYVSELLVIGYGSFLEVLRSASDWKPPVKLVLEREGKEFESPLIIPDPVDPRRNAAAAVSLKSLATLSLASRYFLDRPSLDFFYPPPPGEQEVVGEVLVTQIKIEEPFVEDVLWGQLRKSVERIRTSLASSGFNVIDVGWCQDNDLKILVQLETSSVGDHYLGQGPPFYLRQSMGFLSSNERVWIGEDGRLYTIRRRKETDPNRIVAHSLSLKYKYSITQYQLKEAKDDCVRAFLRKRPLWLK</sequence>
<gene>
    <name evidence="10" type="primary">cca</name>
    <name evidence="14" type="ORF">DFR87_09725</name>
</gene>
<evidence type="ECO:0000256" key="1">
    <source>
        <dbReference type="ARBA" id="ARBA00022679"/>
    </source>
</evidence>
<keyword evidence="5 10" id="KW-0547">Nucleotide-binding</keyword>
<dbReference type="PROSITE" id="PS50152">
    <property type="entry name" value="25A_SYNTH_3"/>
    <property type="match status" value="1"/>
</dbReference>
<dbReference type="PANTHER" id="PTHR39643:SF1">
    <property type="entry name" value="CCA-ADDING ENZYME"/>
    <property type="match status" value="1"/>
</dbReference>
<evidence type="ECO:0000256" key="6">
    <source>
        <dbReference type="ARBA" id="ARBA00022800"/>
    </source>
</evidence>
<name>A0A2U9IV02_9CREN</name>
<dbReference type="GO" id="GO:0000287">
    <property type="term" value="F:magnesium ion binding"/>
    <property type="evidence" value="ECO:0007669"/>
    <property type="project" value="UniProtKB-UniRule"/>
</dbReference>
<keyword evidence="4 10" id="KW-0479">Metal-binding</keyword>
<dbReference type="PIRSF" id="PIRSF005335">
    <property type="entry name" value="CCA_arch"/>
    <property type="match status" value="1"/>
</dbReference>